<gene>
    <name evidence="1" type="ORF">EZS28_008801</name>
</gene>
<evidence type="ECO:0000313" key="1">
    <source>
        <dbReference type="EMBL" id="KAA6395671.1"/>
    </source>
</evidence>
<sequence>MINNAREIDLSEYYNKTEVDRLISDAAIGEIDISNYYSKIETDTLLDAKADKTELIDSYSKTEDDAHLLLKADQLTTYTKTETDTLFDVKADKTDTYTKTETDTLLDAKADKTELIASYSKTEDDALLLLKADQLTTYTKTETDTLLDAKADKTELIDAYSKCETYTRDKVYTKTETDKKLDDEVSKTEQDEYVDITSAQTITGQKQFGIISVSSISKQSKNDASILLASGGDMLVSSLVSQPQLQEVRDIASGKSKGYVFATTQEMNTWMEDQENVAKLAIGDNLYIVDKEVMDYWWDGTNLRALETELPDMSNVVTTLGAATGNGNAITDISIDDNTITPAKNETFVTTSYDQNIGGQKTFTTTIHSVGIAVQNYDNNSAVCAGGGVKAISDIVSTVDLTDYYNKTKTDELLGDKANVGDLDNYYDKHDVDEMINDANQLINDANELIRAVEDQIPPPVTISNFVQKTGEELDQTILGRLRQQLDERVPFDSISDNLYITKFDALKGLVTSETFNDQLLDKADKTDLANYVTLETAQSINANKTFNNAYRFTSTIDGMSIITEQSFVKSGADNTVVLLGAGGTKSISEFATTIDDSNYVKKDSDVQDIQGILRKSTLDQPYPEQTDDEYVTLGAVNGEFVSSIYSGSMNGNLTANQFIKSGGTDQQVLLANGSTKAISEFGSGSIDLSNYVDKSSNQTINGTKTFSQQIIAPSLQLSGQNQQFLLANGGVTAISNYLSKQLDQTVEGSNTFTRNITAFGFIKQNGTNQQVLLANGSTKSLSEFGSGSVDDSNYVKKTGDNLYIIQGNLRRGLFDPEFEEPSEDDDDYVTRREVTTQFVTIFGTQQIAGLKTFTGNVTAPAFIKSGGTNQDVLLANGSTKPLSEFSGGGGDMSNYVKKTGADIQVVNGILRKGDDEEEESEDDDDYITRGEYNNKTNNIITSKFYNFYQVLTPPVMFAGYTATQSSLIKINNQMYFFYLVVKPDDIIQAYQGRNICTVNPPPLYTIFRTLNSDYLAMFTNDGYVHFTTQATVWTQNSNVVINTFWVR</sequence>
<evidence type="ECO:0000313" key="2">
    <source>
        <dbReference type="Proteomes" id="UP000324800"/>
    </source>
</evidence>
<protein>
    <submittedName>
        <fullName evidence="1">Uncharacterized protein</fullName>
    </submittedName>
</protein>
<comment type="caution">
    <text evidence="1">The sequence shown here is derived from an EMBL/GenBank/DDBJ whole genome shotgun (WGS) entry which is preliminary data.</text>
</comment>
<name>A0A5J4WLD0_9EUKA</name>
<reference evidence="1 2" key="1">
    <citation type="submission" date="2019-03" db="EMBL/GenBank/DDBJ databases">
        <title>Single cell metagenomics reveals metabolic interactions within the superorganism composed of flagellate Streblomastix strix and complex community of Bacteroidetes bacteria on its surface.</title>
        <authorList>
            <person name="Treitli S.C."/>
            <person name="Kolisko M."/>
            <person name="Husnik F."/>
            <person name="Keeling P."/>
            <person name="Hampl V."/>
        </authorList>
    </citation>
    <scope>NUCLEOTIDE SEQUENCE [LARGE SCALE GENOMIC DNA]</scope>
    <source>
        <strain evidence="1">ST1C</strain>
    </source>
</reference>
<dbReference type="Proteomes" id="UP000324800">
    <property type="component" value="Unassembled WGS sequence"/>
</dbReference>
<dbReference type="EMBL" id="SNRW01001620">
    <property type="protein sequence ID" value="KAA6395671.1"/>
    <property type="molecule type" value="Genomic_DNA"/>
</dbReference>
<accession>A0A5J4WLD0</accession>
<proteinExistence type="predicted"/>
<organism evidence="1 2">
    <name type="scientific">Streblomastix strix</name>
    <dbReference type="NCBI Taxonomy" id="222440"/>
    <lineage>
        <taxon>Eukaryota</taxon>
        <taxon>Metamonada</taxon>
        <taxon>Preaxostyla</taxon>
        <taxon>Oxymonadida</taxon>
        <taxon>Streblomastigidae</taxon>
        <taxon>Streblomastix</taxon>
    </lineage>
</organism>
<dbReference type="AlphaFoldDB" id="A0A5J4WLD0"/>